<dbReference type="InterPro" id="IPR045304">
    <property type="entry name" value="LbH_SAT"/>
</dbReference>
<evidence type="ECO:0000256" key="3">
    <source>
        <dbReference type="ARBA" id="ARBA00023315"/>
    </source>
</evidence>
<keyword evidence="3" id="KW-0012">Acyltransferase</keyword>
<dbReference type="Gene3D" id="2.160.10.10">
    <property type="entry name" value="Hexapeptide repeat proteins"/>
    <property type="match status" value="1"/>
</dbReference>
<keyword evidence="5" id="KW-1185">Reference proteome</keyword>
<dbReference type="PANTHER" id="PTHR42811">
    <property type="entry name" value="SERINE ACETYLTRANSFERASE"/>
    <property type="match status" value="1"/>
</dbReference>
<accession>A0A7S7NXF5</accession>
<dbReference type="InterPro" id="IPR011004">
    <property type="entry name" value="Trimer_LpxA-like_sf"/>
</dbReference>
<reference evidence="4 5" key="1">
    <citation type="submission" date="2020-10" db="EMBL/GenBank/DDBJ databases">
        <title>Complete genome sequence of Paludibaculum fermentans P105T, a facultatively anaerobic acidobacterium capable of dissimilatory Fe(III) reduction.</title>
        <authorList>
            <person name="Dedysh S.N."/>
            <person name="Beletsky A.V."/>
            <person name="Kulichevskaya I.S."/>
            <person name="Mardanov A.V."/>
            <person name="Ravin N.V."/>
        </authorList>
    </citation>
    <scope>NUCLEOTIDE SEQUENCE [LARGE SCALE GENOMIC DNA]</scope>
    <source>
        <strain evidence="4 5">P105</strain>
    </source>
</reference>
<dbReference type="AlphaFoldDB" id="A0A7S7NXF5"/>
<dbReference type="KEGG" id="pfer:IRI77_17090"/>
<dbReference type="Gene3D" id="1.10.3130.10">
    <property type="entry name" value="serine acetyltransferase, domain 1"/>
    <property type="match status" value="1"/>
</dbReference>
<dbReference type="SUPFAM" id="SSF51161">
    <property type="entry name" value="Trimeric LpxA-like enzymes"/>
    <property type="match status" value="1"/>
</dbReference>
<dbReference type="InterPro" id="IPR042122">
    <property type="entry name" value="Ser_AcTrfase_N_sf"/>
</dbReference>
<proteinExistence type="predicted"/>
<dbReference type="RefSeq" id="WP_194453247.1">
    <property type="nucleotide sequence ID" value="NZ_CP063849.1"/>
</dbReference>
<evidence type="ECO:0000256" key="1">
    <source>
        <dbReference type="ARBA" id="ARBA00022605"/>
    </source>
</evidence>
<evidence type="ECO:0000256" key="2">
    <source>
        <dbReference type="ARBA" id="ARBA00022679"/>
    </source>
</evidence>
<keyword evidence="2 4" id="KW-0808">Transferase</keyword>
<name>A0A7S7NXF5_PALFE</name>
<sequence>METTLEDLTERLIGSYNCCGGINHIDGKNLPSKNAIAEITVDLLRLLFPGFFDEFLIHSSEIHSETLELVGSVLRRLENEVYKSLEYSTPKELENENLKDAAHRLTLKFLGNLPQVRAMLQTDIEAAYEGDPAALSKEEVIVAYPFVEAIAAQRLAHELYLDSVPLIPRIMTEWAHSRTGMDLHPGARIGTHFFVDHCTGTVIGETSVIGNHVKMYQGVGLVAKSLAAGQALRGHKRHPTIQDKVTIYAGATIMGGDTVIGAGSTIGASVFVTSSVPPYSLVIHEAAEAKVIQKRPSGAFELDFQI</sequence>
<dbReference type="GO" id="GO:0016746">
    <property type="term" value="F:acyltransferase activity"/>
    <property type="evidence" value="ECO:0007669"/>
    <property type="project" value="UniProtKB-KW"/>
</dbReference>
<dbReference type="Proteomes" id="UP000593892">
    <property type="component" value="Chromosome"/>
</dbReference>
<dbReference type="EMBL" id="CP063849">
    <property type="protein sequence ID" value="QOY91593.1"/>
    <property type="molecule type" value="Genomic_DNA"/>
</dbReference>
<dbReference type="GO" id="GO:0008652">
    <property type="term" value="P:amino acid biosynthetic process"/>
    <property type="evidence" value="ECO:0007669"/>
    <property type="project" value="UniProtKB-KW"/>
</dbReference>
<keyword evidence="1" id="KW-0028">Amino-acid biosynthesis</keyword>
<evidence type="ECO:0000313" key="4">
    <source>
        <dbReference type="EMBL" id="QOY91593.1"/>
    </source>
</evidence>
<organism evidence="4 5">
    <name type="scientific">Paludibaculum fermentans</name>
    <dbReference type="NCBI Taxonomy" id="1473598"/>
    <lineage>
        <taxon>Bacteria</taxon>
        <taxon>Pseudomonadati</taxon>
        <taxon>Acidobacteriota</taxon>
        <taxon>Terriglobia</taxon>
        <taxon>Bryobacterales</taxon>
        <taxon>Bryobacteraceae</taxon>
        <taxon>Paludibaculum</taxon>
    </lineage>
</organism>
<gene>
    <name evidence="4" type="ORF">IRI77_17090</name>
</gene>
<evidence type="ECO:0000313" key="5">
    <source>
        <dbReference type="Proteomes" id="UP000593892"/>
    </source>
</evidence>
<dbReference type="CDD" id="cd03354">
    <property type="entry name" value="LbH_SAT"/>
    <property type="match status" value="1"/>
</dbReference>
<protein>
    <submittedName>
        <fullName evidence="4">Serine acetyltransferase</fullName>
    </submittedName>
</protein>